<evidence type="ECO:0000313" key="2">
    <source>
        <dbReference type="Proteomes" id="UP001329151"/>
    </source>
</evidence>
<keyword evidence="2" id="KW-1185">Reference proteome</keyword>
<reference evidence="1 2" key="1">
    <citation type="submission" date="2023-10" db="EMBL/GenBank/DDBJ databases">
        <title>Complete Genome Sequence of Limnobacter thiooxidans CS-K2T, Isolated from freshwater lake sediments in Bavaria, Germany.</title>
        <authorList>
            <person name="Naruki M."/>
            <person name="Watanabe A."/>
            <person name="Warashina T."/>
            <person name="Morita T."/>
            <person name="Arakawa K."/>
        </authorList>
    </citation>
    <scope>NUCLEOTIDE SEQUENCE [LARGE SCALE GENOMIC DNA]</scope>
    <source>
        <strain evidence="1 2">CS-K2</strain>
    </source>
</reference>
<organism evidence="1 2">
    <name type="scientific">Limnobacter thiooxidans</name>
    <dbReference type="NCBI Taxonomy" id="131080"/>
    <lineage>
        <taxon>Bacteria</taxon>
        <taxon>Pseudomonadati</taxon>
        <taxon>Pseudomonadota</taxon>
        <taxon>Betaproteobacteria</taxon>
        <taxon>Burkholderiales</taxon>
        <taxon>Burkholderiaceae</taxon>
        <taxon>Limnobacter</taxon>
    </lineage>
</organism>
<dbReference type="EMBL" id="AP028947">
    <property type="protein sequence ID" value="BET27261.1"/>
    <property type="molecule type" value="Genomic_DNA"/>
</dbReference>
<evidence type="ECO:0000313" key="1">
    <source>
        <dbReference type="EMBL" id="BET27261.1"/>
    </source>
</evidence>
<name>A0AA86JHK6_9BURK</name>
<proteinExistence type="predicted"/>
<dbReference type="RefSeq" id="WP_130557640.1">
    <property type="nucleotide sequence ID" value="NZ_AP028947.1"/>
</dbReference>
<gene>
    <name evidence="1" type="ORF">RGQ30_27620</name>
</gene>
<protein>
    <submittedName>
        <fullName evidence="1">Uncharacterized protein</fullName>
    </submittedName>
</protein>
<dbReference type="KEGG" id="lto:RGQ30_27620"/>
<sequence length="504" mass="55639">MTRLSDFLSHEGPSRSSVVSDWLVKTEGLSSDAARKRLSAKRLKAPLRAFPVPLLPKKEAFLYLQEQRYEERFWLKFLDAMRETGSVFGLSIDGMIARHGLVLASEFAVISGASASGVKGQLTATSVAERLQNAGVLQLRNFDGLDYWEVRRDVFGIPDYSGNRARDLTEKILLDGLRDWVRNMGMAAYNQVKIRGEQDRRPVSSYLFDLAGPSFLLPLQHSGKQQSYFVADVFSNTVVSEHQVNYFIRKASATHSLLRRNGAGLIAVLLASGFTGPALTAGHAAGVILTTPRELFGRRTGIALQNLLSVLSNTAAYVSAGTPDRIANLIEDLAEIEGASGNLRGVLFELLAAYLARRTAVSIDMGVRASDPETGKTADIDILTFSNQGSHCHVIECKGRSPGGTVDVREVENWIRRLPIFTAHLKAQSHLRESKINFALWTSGTFEPDARLMLENEKRKRIKHPISWKEGKDVLQLALEGKEKGIANALREHFLHHPLSLIAG</sequence>
<dbReference type="Proteomes" id="UP001329151">
    <property type="component" value="Chromosome"/>
</dbReference>
<dbReference type="AlphaFoldDB" id="A0AA86JHK6"/>
<accession>A0AA86JHK6</accession>